<dbReference type="InterPro" id="IPR004101">
    <property type="entry name" value="Mur_ligase_C"/>
</dbReference>
<evidence type="ECO:0000256" key="14">
    <source>
        <dbReference type="ARBA" id="ARBA00081560"/>
    </source>
</evidence>
<dbReference type="UniPathway" id="UPA00219"/>
<dbReference type="GO" id="GO:0009252">
    <property type="term" value="P:peptidoglycan biosynthetic process"/>
    <property type="evidence" value="ECO:0007669"/>
    <property type="project" value="UniProtKB-UniRule"/>
</dbReference>
<dbReference type="GO" id="GO:0005737">
    <property type="term" value="C:cytoplasm"/>
    <property type="evidence" value="ECO:0007669"/>
    <property type="project" value="UniProtKB-SubCell"/>
</dbReference>
<feature type="binding site" evidence="15">
    <location>
        <position position="227"/>
    </location>
    <ligand>
        <name>UDP-N-acetyl-alpha-D-muramoyl-L-alanyl-D-glutamate</name>
        <dbReference type="ChEBI" id="CHEBI:83900"/>
    </ligand>
</feature>
<dbReference type="Pfam" id="PF02875">
    <property type="entry name" value="Mur_ligase_C"/>
    <property type="match status" value="1"/>
</dbReference>
<dbReference type="FunFam" id="3.90.190.20:FF:000006">
    <property type="entry name" value="UDP-N-acetylmuramoyl-L-alanyl-D-glutamate--2,6-diaminopimelate ligase"/>
    <property type="match status" value="1"/>
</dbReference>
<dbReference type="Pfam" id="PF08245">
    <property type="entry name" value="Mur_ligase_M"/>
    <property type="match status" value="1"/>
</dbReference>
<sequence>MYTELPFCFIQTQGSSDACFMRVMQRFSVNLLQDVFAMMLKCLLDGLPYQCLMGDLDTEIKDLKTDSRKLEEGDLFIALKGLTTDGHAYLDQAANRGAVAALVERPLENPGILGLSCVVLVEGLSDQLALIGSRFYQEPSNALNVIGITGTNGKTSVAQMLADALESQGKRIGVLGTIGNRIGDQFFETQNTTLEPVGLQRLFRQAVDHDVTHLVMEVSSHGLALGRVDFTHFRCAVFTNLTEDHLDFHGDMEAYFQAKATLFTLNEGAAVINASDPYGKRLIEQLRRTGRPVLTYGVTGDCDFRASQISWTQTGTVFTLTMPDGQLKVQVPGLGRIQVLNALAVFAALSALGFNKEAIAASAGSLKAVPGRMERIKGSWPFDVFVDFAHTPDALKNVLEIARELTRGKLIVVFGCGGDRDRGKRPVMGRLAAELADQVYLTSDNPRSEDPEAILKEILAGIPEYFMDKVTVEDDRHLSIFLAVEGLQPGDVLIIAGKGHETYQIIGTTKHHFDDREEAERALYFWKRLSQSRGMETQLG</sequence>
<evidence type="ECO:0000256" key="7">
    <source>
        <dbReference type="ARBA" id="ARBA00023316"/>
    </source>
</evidence>
<comment type="PTM">
    <text evidence="15">Carboxylation is probably crucial for Mg(2+) binding and, consequently, for the gamma-phosphate positioning of ATP.</text>
</comment>
<dbReference type="PANTHER" id="PTHR23135:SF4">
    <property type="entry name" value="UDP-N-ACETYLMURAMOYL-L-ALANYL-D-GLUTAMATE--2,6-DIAMINOPIMELATE LIGASE MURE HOMOLOG, CHLOROPLASTIC"/>
    <property type="match status" value="1"/>
</dbReference>
<dbReference type="Gene3D" id="3.90.190.20">
    <property type="entry name" value="Mur ligase, C-terminal domain"/>
    <property type="match status" value="1"/>
</dbReference>
<feature type="binding site" evidence="15">
    <location>
        <begin position="444"/>
        <end position="447"/>
    </location>
    <ligand>
        <name>meso-2,6-diaminopimelate</name>
        <dbReference type="ChEBI" id="CHEBI:57791"/>
    </ligand>
</feature>
<feature type="binding site" evidence="15">
    <location>
        <position position="219"/>
    </location>
    <ligand>
        <name>UDP-N-acetyl-alpha-D-muramoyl-L-alanyl-D-glutamate</name>
        <dbReference type="ChEBI" id="CHEBI:83900"/>
    </ligand>
</feature>
<feature type="binding site" evidence="15">
    <location>
        <begin position="150"/>
        <end position="156"/>
    </location>
    <ligand>
        <name>ATP</name>
        <dbReference type="ChEBI" id="CHEBI:30616"/>
    </ligand>
</feature>
<evidence type="ECO:0000256" key="1">
    <source>
        <dbReference type="ARBA" id="ARBA00004752"/>
    </source>
</evidence>
<feature type="binding site" evidence="15">
    <location>
        <position position="67"/>
    </location>
    <ligand>
        <name>UDP-N-acetyl-alpha-D-muramoyl-L-alanyl-D-glutamate</name>
        <dbReference type="ChEBI" id="CHEBI:83900"/>
    </ligand>
</feature>
<keyword evidence="4 15" id="KW-0133">Cell shape</keyword>
<comment type="similarity">
    <text evidence="2 15">Belongs to the MurCDEF family. MurE subfamily.</text>
</comment>
<dbReference type="InterPro" id="IPR035911">
    <property type="entry name" value="MurE/MurF_N"/>
</dbReference>
<dbReference type="GO" id="GO:0051301">
    <property type="term" value="P:cell division"/>
    <property type="evidence" value="ECO:0007669"/>
    <property type="project" value="UniProtKB-KW"/>
</dbReference>
<evidence type="ECO:0000256" key="8">
    <source>
        <dbReference type="ARBA" id="ARBA00050251"/>
    </source>
</evidence>
<dbReference type="Gene3D" id="3.40.1190.10">
    <property type="entry name" value="Mur-like, catalytic domain"/>
    <property type="match status" value="1"/>
</dbReference>
<dbReference type="GO" id="GO:0005524">
    <property type="term" value="F:ATP binding"/>
    <property type="evidence" value="ECO:0007669"/>
    <property type="project" value="UniProtKB-UniRule"/>
</dbReference>
<evidence type="ECO:0000259" key="19">
    <source>
        <dbReference type="Pfam" id="PF08245"/>
    </source>
</evidence>
<dbReference type="InterPro" id="IPR036615">
    <property type="entry name" value="Mur_ligase_C_dom_sf"/>
</dbReference>
<accession>A0A1G5RUL5</accession>
<dbReference type="EMBL" id="FMWL01000002">
    <property type="protein sequence ID" value="SCZ77029.1"/>
    <property type="molecule type" value="Genomic_DNA"/>
</dbReference>
<feature type="domain" description="Mur ligase N-terminal catalytic" evidence="17">
    <location>
        <begin position="60"/>
        <end position="107"/>
    </location>
</feature>
<comment type="catalytic activity">
    <reaction evidence="8 15">
        <text>UDP-N-acetyl-alpha-D-muramoyl-L-alanyl-D-glutamate + meso-2,6-diaminopimelate + ATP = UDP-N-acetyl-alpha-D-muramoyl-L-alanyl-gamma-D-glutamyl-meso-2,6-diaminopimelate + ADP + phosphate + H(+)</text>
        <dbReference type="Rhea" id="RHEA:23676"/>
        <dbReference type="ChEBI" id="CHEBI:15378"/>
        <dbReference type="ChEBI" id="CHEBI:30616"/>
        <dbReference type="ChEBI" id="CHEBI:43474"/>
        <dbReference type="ChEBI" id="CHEBI:57791"/>
        <dbReference type="ChEBI" id="CHEBI:83900"/>
        <dbReference type="ChEBI" id="CHEBI:83905"/>
        <dbReference type="ChEBI" id="CHEBI:456216"/>
        <dbReference type="EC" id="6.3.2.13"/>
    </reaction>
</comment>
<dbReference type="SUPFAM" id="SSF53244">
    <property type="entry name" value="MurD-like peptide ligases, peptide-binding domain"/>
    <property type="match status" value="1"/>
</dbReference>
<protein>
    <recommendedName>
        <fullName evidence="11 15">UDP-N-acetylmuramoyl-L-alanyl-D-glutamate--2,6-diaminopimelate ligase</fullName>
        <ecNumber evidence="10 15">6.3.2.13</ecNumber>
    </recommendedName>
    <alternativeName>
        <fullName evidence="12 15">Meso-A2pm-adding enzyme</fullName>
    </alternativeName>
    <alternativeName>
        <fullName evidence="13 15">Meso-diaminopimelate-adding enzyme</fullName>
    </alternativeName>
    <alternativeName>
        <fullName evidence="14 15">UDP-MurNAc-L-Ala-D-Glu:meso-diaminopimelate ligase</fullName>
    </alternativeName>
    <alternativeName>
        <fullName evidence="15">UDP-MurNAc-tripeptide synthetase</fullName>
    </alternativeName>
    <alternativeName>
        <fullName evidence="15">UDP-N-acetylmuramyl-tripeptide synthetase</fullName>
    </alternativeName>
</protein>
<keyword evidence="6 15" id="KW-0131">Cell cycle</keyword>
<dbReference type="GO" id="GO:0071555">
    <property type="term" value="P:cell wall organization"/>
    <property type="evidence" value="ECO:0007669"/>
    <property type="project" value="UniProtKB-KW"/>
</dbReference>
<dbReference type="STRING" id="1120920.SAMN03080599_00528"/>
<gene>
    <name evidence="15" type="primary">murE</name>
    <name evidence="20" type="ORF">SAMN03080599_00528</name>
</gene>
<feature type="binding site" evidence="15">
    <location>
        <begin position="192"/>
        <end position="193"/>
    </location>
    <ligand>
        <name>UDP-N-acetyl-alpha-D-muramoyl-L-alanyl-D-glutamate</name>
        <dbReference type="ChEBI" id="CHEBI:83900"/>
    </ligand>
</feature>
<dbReference type="NCBIfam" id="NF001126">
    <property type="entry name" value="PRK00139.1-4"/>
    <property type="match status" value="1"/>
</dbReference>
<keyword evidence="15" id="KW-0067">ATP-binding</keyword>
<evidence type="ECO:0000259" key="17">
    <source>
        <dbReference type="Pfam" id="PF01225"/>
    </source>
</evidence>
<evidence type="ECO:0000256" key="12">
    <source>
        <dbReference type="ARBA" id="ARBA00075482"/>
    </source>
</evidence>
<reference evidence="20 21" key="1">
    <citation type="submission" date="2016-10" db="EMBL/GenBank/DDBJ databases">
        <authorList>
            <person name="de Groot N.N."/>
        </authorList>
    </citation>
    <scope>NUCLEOTIDE SEQUENCE [LARGE SCALE GENOMIC DNA]</scope>
    <source>
        <strain evidence="20 21">DSM 2784</strain>
    </source>
</reference>
<dbReference type="InterPro" id="IPR000713">
    <property type="entry name" value="Mur_ligase_N"/>
</dbReference>
<evidence type="ECO:0000256" key="3">
    <source>
        <dbReference type="ARBA" id="ARBA00022618"/>
    </source>
</evidence>
<dbReference type="CDD" id="cd01983">
    <property type="entry name" value="SIMIBI"/>
    <property type="match status" value="1"/>
</dbReference>
<comment type="caution">
    <text evidence="15">Lacks conserved residue(s) required for the propagation of feature annotation.</text>
</comment>
<keyword evidence="3 15" id="KW-0132">Cell division</keyword>
<name>A0A1G5RUL5_9FIRM</name>
<dbReference type="Pfam" id="PF01225">
    <property type="entry name" value="Mur_ligase"/>
    <property type="match status" value="1"/>
</dbReference>
<comment type="subcellular location">
    <subcellularLocation>
        <location evidence="15 16">Cytoplasm</location>
    </subcellularLocation>
</comment>
<evidence type="ECO:0000256" key="11">
    <source>
        <dbReference type="ARBA" id="ARBA00072883"/>
    </source>
</evidence>
<evidence type="ECO:0000256" key="2">
    <source>
        <dbReference type="ARBA" id="ARBA00005898"/>
    </source>
</evidence>
<keyword evidence="15 20" id="KW-0436">Ligase</keyword>
<feature type="binding site" evidence="15">
    <location>
        <position position="191"/>
    </location>
    <ligand>
        <name>UDP-N-acetyl-alpha-D-muramoyl-L-alanyl-D-glutamate</name>
        <dbReference type="ChEBI" id="CHEBI:83900"/>
    </ligand>
</feature>
<keyword evidence="15" id="KW-0547">Nucleotide-binding</keyword>
<dbReference type="NCBIfam" id="NF001124">
    <property type="entry name" value="PRK00139.1-2"/>
    <property type="match status" value="1"/>
</dbReference>
<keyword evidence="15" id="KW-0460">Magnesium</keyword>
<feature type="binding site" evidence="15">
    <location>
        <position position="497"/>
    </location>
    <ligand>
        <name>meso-2,6-diaminopimelate</name>
        <dbReference type="ChEBI" id="CHEBI:57791"/>
    </ligand>
</feature>
<keyword evidence="7 15" id="KW-0961">Cell wall biogenesis/degradation</keyword>
<evidence type="ECO:0000259" key="18">
    <source>
        <dbReference type="Pfam" id="PF02875"/>
    </source>
</evidence>
<dbReference type="InterPro" id="IPR005761">
    <property type="entry name" value="UDP-N-AcMur-Glu-dNH2Pim_ligase"/>
</dbReference>
<dbReference type="InterPro" id="IPR036565">
    <property type="entry name" value="Mur-like_cat_sf"/>
</dbReference>
<evidence type="ECO:0000256" key="15">
    <source>
        <dbReference type="HAMAP-Rule" id="MF_00208"/>
    </source>
</evidence>
<keyword evidence="15" id="KW-0963">Cytoplasm</keyword>
<evidence type="ECO:0000313" key="21">
    <source>
        <dbReference type="Proteomes" id="UP000199208"/>
    </source>
</evidence>
<dbReference type="Proteomes" id="UP000199208">
    <property type="component" value="Unassembled WGS sequence"/>
</dbReference>
<dbReference type="InterPro" id="IPR013221">
    <property type="entry name" value="Mur_ligase_cen"/>
</dbReference>
<feature type="short sequence motif" description="Meso-diaminopimelate recognition motif" evidence="15">
    <location>
        <begin position="444"/>
        <end position="447"/>
    </location>
</feature>
<evidence type="ECO:0000256" key="4">
    <source>
        <dbReference type="ARBA" id="ARBA00022960"/>
    </source>
</evidence>
<dbReference type="HAMAP" id="MF_00208">
    <property type="entry name" value="MurE"/>
    <property type="match status" value="1"/>
</dbReference>
<dbReference type="GO" id="GO:0008765">
    <property type="term" value="F:UDP-N-acetylmuramoylalanyl-D-glutamate-2,6-diaminopimelate ligase activity"/>
    <property type="evidence" value="ECO:0007669"/>
    <property type="project" value="UniProtKB-UniRule"/>
</dbReference>
<feature type="binding site" evidence="15">
    <location>
        <position position="420"/>
    </location>
    <ligand>
        <name>meso-2,6-diaminopimelate</name>
        <dbReference type="ChEBI" id="CHEBI:57791"/>
    </ligand>
</feature>
<evidence type="ECO:0000256" key="9">
    <source>
        <dbReference type="ARBA" id="ARBA00056782"/>
    </source>
</evidence>
<evidence type="ECO:0000256" key="13">
    <source>
        <dbReference type="ARBA" id="ARBA00076158"/>
    </source>
</evidence>
<comment type="cofactor">
    <cofactor evidence="15">
        <name>Mg(2+)</name>
        <dbReference type="ChEBI" id="CHEBI:18420"/>
    </cofactor>
</comment>
<evidence type="ECO:0000313" key="20">
    <source>
        <dbReference type="EMBL" id="SCZ77029.1"/>
    </source>
</evidence>
<feature type="modified residue" description="N6-carboxylysine" evidence="15">
    <location>
        <position position="259"/>
    </location>
</feature>
<evidence type="ECO:0000256" key="16">
    <source>
        <dbReference type="RuleBase" id="RU004135"/>
    </source>
</evidence>
<comment type="pathway">
    <text evidence="1 15 16">Cell wall biogenesis; peptidoglycan biosynthesis.</text>
</comment>
<dbReference type="AlphaFoldDB" id="A0A1G5RUL5"/>
<feature type="domain" description="Mur ligase C-terminal" evidence="18">
    <location>
        <begin position="371"/>
        <end position="499"/>
    </location>
</feature>
<dbReference type="EC" id="6.3.2.13" evidence="10 15"/>
<dbReference type="SUPFAM" id="SSF63418">
    <property type="entry name" value="MurE/MurF N-terminal domain"/>
    <property type="match status" value="1"/>
</dbReference>
<organism evidence="20 21">
    <name type="scientific">Acidaminobacter hydrogenoformans DSM 2784</name>
    <dbReference type="NCBI Taxonomy" id="1120920"/>
    <lineage>
        <taxon>Bacteria</taxon>
        <taxon>Bacillati</taxon>
        <taxon>Bacillota</taxon>
        <taxon>Clostridia</taxon>
        <taxon>Peptostreptococcales</taxon>
        <taxon>Acidaminobacteraceae</taxon>
        <taxon>Acidaminobacter</taxon>
    </lineage>
</organism>
<dbReference type="NCBIfam" id="TIGR01085">
    <property type="entry name" value="murE"/>
    <property type="match status" value="1"/>
</dbReference>
<dbReference type="GO" id="GO:0000287">
    <property type="term" value="F:magnesium ion binding"/>
    <property type="evidence" value="ECO:0007669"/>
    <property type="project" value="UniProtKB-UniRule"/>
</dbReference>
<feature type="domain" description="Mur ligase central" evidence="19">
    <location>
        <begin position="148"/>
        <end position="348"/>
    </location>
</feature>
<feature type="binding site" evidence="15">
    <location>
        <position position="501"/>
    </location>
    <ligand>
        <name>meso-2,6-diaminopimelate</name>
        <dbReference type="ChEBI" id="CHEBI:57791"/>
    </ligand>
</feature>
<proteinExistence type="inferred from homology"/>
<keyword evidence="21" id="KW-1185">Reference proteome</keyword>
<dbReference type="PANTHER" id="PTHR23135">
    <property type="entry name" value="MUR LIGASE FAMILY MEMBER"/>
    <property type="match status" value="1"/>
</dbReference>
<comment type="function">
    <text evidence="9 15">Catalyzes the addition of meso-diaminopimelic acid to the nucleotide precursor UDP-N-acetylmuramoyl-L-alanyl-D-glutamate (UMAG) in the biosynthesis of bacterial cell-wall peptidoglycan.</text>
</comment>
<dbReference type="Gene3D" id="3.40.1390.10">
    <property type="entry name" value="MurE/MurF, N-terminal domain"/>
    <property type="match status" value="1"/>
</dbReference>
<dbReference type="SUPFAM" id="SSF53623">
    <property type="entry name" value="MurD-like peptide ligases, catalytic domain"/>
    <property type="match status" value="1"/>
</dbReference>
<evidence type="ECO:0000256" key="10">
    <source>
        <dbReference type="ARBA" id="ARBA00066633"/>
    </source>
</evidence>
<dbReference type="GO" id="GO:0008360">
    <property type="term" value="P:regulation of cell shape"/>
    <property type="evidence" value="ECO:0007669"/>
    <property type="project" value="UniProtKB-KW"/>
</dbReference>
<evidence type="ECO:0000256" key="6">
    <source>
        <dbReference type="ARBA" id="ARBA00023306"/>
    </source>
</evidence>
<keyword evidence="5 15" id="KW-0573">Peptidoglycan synthesis</keyword>
<evidence type="ECO:0000256" key="5">
    <source>
        <dbReference type="ARBA" id="ARBA00022984"/>
    </source>
</evidence>